<dbReference type="SUPFAM" id="SSF117281">
    <property type="entry name" value="Kelch motif"/>
    <property type="match status" value="1"/>
</dbReference>
<dbReference type="InterPro" id="IPR015915">
    <property type="entry name" value="Kelch-typ_b-propeller"/>
</dbReference>
<sequence length="227" mass="25414">MVSFIQRTKAWLVFTGIEGDCLENSVKRYVPVDVICLFGGLAWRTAQTNSEAICLSLSNLLGLQSRRLCRLPGGTALQSAAALVDHENRIFLVGGYRPETRQAVATTHVFSLTTSRWTELGCLAVARYDLALCSAMLLRFPMRPIATFYWKWKWAKSDLCERLDTSALGAGWQMMPQRLVRPRWGHAAVSMGTTLYVIGGWQDKGVDRLDTGDPSARWQPMAESLNR</sequence>
<dbReference type="Gene3D" id="2.120.10.80">
    <property type="entry name" value="Kelch-type beta propeller"/>
    <property type="match status" value="2"/>
</dbReference>
<name>A0A3S5B575_9PLAT</name>
<organism evidence="1 2">
    <name type="scientific">Protopolystoma xenopodis</name>
    <dbReference type="NCBI Taxonomy" id="117903"/>
    <lineage>
        <taxon>Eukaryota</taxon>
        <taxon>Metazoa</taxon>
        <taxon>Spiralia</taxon>
        <taxon>Lophotrochozoa</taxon>
        <taxon>Platyhelminthes</taxon>
        <taxon>Monogenea</taxon>
        <taxon>Polyopisthocotylea</taxon>
        <taxon>Polystomatidea</taxon>
        <taxon>Polystomatidae</taxon>
        <taxon>Protopolystoma</taxon>
    </lineage>
</organism>
<dbReference type="EMBL" id="CAAALY010266135">
    <property type="protein sequence ID" value="VEL40724.1"/>
    <property type="molecule type" value="Genomic_DNA"/>
</dbReference>
<evidence type="ECO:0000313" key="1">
    <source>
        <dbReference type="EMBL" id="VEL40724.1"/>
    </source>
</evidence>
<protein>
    <submittedName>
        <fullName evidence="1">Uncharacterized protein</fullName>
    </submittedName>
</protein>
<keyword evidence="2" id="KW-1185">Reference proteome</keyword>
<reference evidence="1" key="1">
    <citation type="submission" date="2018-11" db="EMBL/GenBank/DDBJ databases">
        <authorList>
            <consortium name="Pathogen Informatics"/>
        </authorList>
    </citation>
    <scope>NUCLEOTIDE SEQUENCE</scope>
</reference>
<dbReference type="Proteomes" id="UP000784294">
    <property type="component" value="Unassembled WGS sequence"/>
</dbReference>
<accession>A0A3S5B575</accession>
<evidence type="ECO:0000313" key="2">
    <source>
        <dbReference type="Proteomes" id="UP000784294"/>
    </source>
</evidence>
<gene>
    <name evidence="1" type="ORF">PXEA_LOCUS34164</name>
</gene>
<proteinExistence type="predicted"/>
<dbReference type="AlphaFoldDB" id="A0A3S5B575"/>
<comment type="caution">
    <text evidence="1">The sequence shown here is derived from an EMBL/GenBank/DDBJ whole genome shotgun (WGS) entry which is preliminary data.</text>
</comment>